<dbReference type="InterPro" id="IPR007699">
    <property type="entry name" value="SGS_dom"/>
</dbReference>
<dbReference type="Gene3D" id="2.60.40.790">
    <property type="match status" value="1"/>
</dbReference>
<dbReference type="FunFam" id="2.60.40.790:FF:000081">
    <property type="entry name" value="Phosphatase-like protein, putative"/>
    <property type="match status" value="1"/>
</dbReference>
<evidence type="ECO:0000313" key="4">
    <source>
        <dbReference type="EMBL" id="EPY25535.1"/>
    </source>
</evidence>
<dbReference type="EMBL" id="ATMH01002059">
    <property type="protein sequence ID" value="EPY33707.1"/>
    <property type="molecule type" value="Genomic_DNA"/>
</dbReference>
<organism evidence="5 6">
    <name type="scientific">Strigomonas culicis</name>
    <dbReference type="NCBI Taxonomy" id="28005"/>
    <lineage>
        <taxon>Eukaryota</taxon>
        <taxon>Discoba</taxon>
        <taxon>Euglenozoa</taxon>
        <taxon>Kinetoplastea</taxon>
        <taxon>Metakinetoplastina</taxon>
        <taxon>Trypanosomatida</taxon>
        <taxon>Trypanosomatidae</taxon>
        <taxon>Strigomonadinae</taxon>
        <taxon>Strigomonas</taxon>
    </lineage>
</organism>
<evidence type="ECO:0000313" key="5">
    <source>
        <dbReference type="EMBL" id="EPY33707.1"/>
    </source>
</evidence>
<sequence length="207" mass="23161">MTTKNFEGKVRMEWFQVAEVLTLTFYVKERLDTDVVVTKTERSLDVTIRLDANGREYNYTANPLYGTLSDSAAEVSVRPMKVEVTVRKSTAHQWPSVEGEGQQEDVAVPPAGNLPTSASELVYPNSRGKNWNSIKIDEEDEKPQGEAALNQLFKQIYGDGTDEQRRAMVKSFVESGGTVLSTNWEDVGKKKVEVQPPKGMEAKKVDE</sequence>
<evidence type="ECO:0000313" key="6">
    <source>
        <dbReference type="Proteomes" id="UP000015354"/>
    </source>
</evidence>
<dbReference type="PROSITE" id="PS51048">
    <property type="entry name" value="SGS"/>
    <property type="match status" value="1"/>
</dbReference>
<dbReference type="EMBL" id="MH422401">
    <property type="protein sequence ID" value="AXL08167.1"/>
    <property type="molecule type" value="Genomic_DNA"/>
</dbReference>
<proteinExistence type="predicted"/>
<dbReference type="PANTHER" id="PTHR45862">
    <property type="entry name" value="PROTEIN SGT1 HOMOLOG"/>
    <property type="match status" value="1"/>
</dbReference>
<dbReference type="InterPro" id="IPR044563">
    <property type="entry name" value="Sgt1-like"/>
</dbReference>
<reference evidence="3" key="3">
    <citation type="submission" date="2018-05" db="EMBL/GenBank/DDBJ databases">
        <title>Genome-wide identification and phylogeny of proteins bearing alpha-crystallin domain-like unveil eight evolutionarily conserved protein families, including the small heat shock proteins, in protists of Kinetoplastea.</title>
        <authorList>
            <person name="Costa-Martins A.G."/>
            <person name="Lima L."/>
            <person name="Alves J.M.P."/>
            <person name="Serrano M.G."/>
            <person name="Buck G.A."/>
            <person name="Camargo E.P."/>
            <person name="Teixeira M.M.G."/>
        </authorList>
    </citation>
    <scope>NUCLEOTIDE SEQUENCE</scope>
    <source>
        <strain evidence="3">AUXH01000161.1_45</strain>
    </source>
</reference>
<name>S9URY9_9TRYP</name>
<reference evidence="5" key="2">
    <citation type="submission" date="2013-03" db="EMBL/GenBank/DDBJ databases">
        <authorList>
            <person name="Motta M.C.M."/>
            <person name="Martins A.C.A."/>
            <person name="Preta C.M.C.C."/>
            <person name="Silva R."/>
            <person name="de Souza S.S."/>
            <person name="Klein C.C."/>
            <person name="de Almeida L.G.P."/>
            <person name="Cunha O.L."/>
            <person name="Colabardini A.C."/>
            <person name="Lima B.A."/>
            <person name="Machado C.R."/>
            <person name="Soares C.M.A."/>
            <person name="de Menezes C.B.A."/>
            <person name="Bartolomeu D.C."/>
            <person name="Grisard E.C."/>
            <person name="Fantinatti-Garboggini F."/>
            <person name="Rodrigues-Luiz G.F."/>
            <person name="Wagner G."/>
            <person name="Goldman G.H."/>
            <person name="Fietto J.L.R."/>
            <person name="Ciapina L.P."/>
            <person name="Brocchi M."/>
            <person name="Elias M.C."/>
            <person name="Goldman M.H.S."/>
            <person name="Sagot M.-F."/>
            <person name="Pereira M."/>
            <person name="Stoco P.H."/>
            <person name="Teixeira S.M.R."/>
            <person name="de Mendonca-Neto R.P."/>
            <person name="Maciel T.E.F."/>
            <person name="Mendes T.A.O."/>
            <person name="Urmenyi T.P."/>
            <person name="Teixeira M.M.G."/>
            <person name="de Camargo E.F.P."/>
            <person name="de Sousa W."/>
            <person name="Schenkman S."/>
            <person name="de Vasconcelos A.T.R."/>
        </authorList>
    </citation>
    <scope>NUCLEOTIDE SEQUENCE</scope>
</reference>
<dbReference type="GO" id="GO:0051087">
    <property type="term" value="F:protein-folding chaperone binding"/>
    <property type="evidence" value="ECO:0007669"/>
    <property type="project" value="InterPro"/>
</dbReference>
<dbReference type="OrthoDB" id="1898560at2759"/>
<dbReference type="Proteomes" id="UP000015354">
    <property type="component" value="Unassembled WGS sequence"/>
</dbReference>
<reference evidence="5 6" key="1">
    <citation type="journal article" date="2013" name="PLoS ONE">
        <title>Predicting the Proteins of Angomonas deanei, Strigomonas culicis and Their Respective Endosymbionts Reveals New Aspects of the Trypanosomatidae Family.</title>
        <authorList>
            <person name="Motta M.C."/>
            <person name="Martins A.C."/>
            <person name="de Souza S.S."/>
            <person name="Catta-Preta C.M."/>
            <person name="Silva R."/>
            <person name="Klein C.C."/>
            <person name="de Almeida L.G."/>
            <person name="de Lima Cunha O."/>
            <person name="Ciapina L.P."/>
            <person name="Brocchi M."/>
            <person name="Colabardini A.C."/>
            <person name="de Araujo Lima B."/>
            <person name="Machado C.R."/>
            <person name="de Almeida Soares C.M."/>
            <person name="Probst C.M."/>
            <person name="de Menezes C.B."/>
            <person name="Thompson C.E."/>
            <person name="Bartholomeu D.C."/>
            <person name="Gradia D.F."/>
            <person name="Pavoni D.P."/>
            <person name="Grisard E.C."/>
            <person name="Fantinatti-Garboggini F."/>
            <person name="Marchini F.K."/>
            <person name="Rodrigues-Luiz G.F."/>
            <person name="Wagner G."/>
            <person name="Goldman G.H."/>
            <person name="Fietto J.L."/>
            <person name="Elias M.C."/>
            <person name="Goldman M.H."/>
            <person name="Sagot M.F."/>
            <person name="Pereira M."/>
            <person name="Stoco P.H."/>
            <person name="de Mendonca-Neto R.P."/>
            <person name="Teixeira S.M."/>
            <person name="Maciel T.E."/>
            <person name="de Oliveira Mendes T.A."/>
            <person name="Urmenyi T.P."/>
            <person name="de Souza W."/>
            <person name="Schenkman S."/>
            <person name="de Vasconcelos A.T."/>
        </authorList>
    </citation>
    <scope>NUCLEOTIDE SEQUENCE [LARGE SCALE GENOMIC DNA]</scope>
</reference>
<dbReference type="AlphaFoldDB" id="S9URY9"/>
<feature type="domain" description="SGS" evidence="1">
    <location>
        <begin position="120"/>
        <end position="207"/>
    </location>
</feature>
<dbReference type="EMBL" id="ATMH01006708">
    <property type="protein sequence ID" value="EPY25535.1"/>
    <property type="molecule type" value="Genomic_DNA"/>
</dbReference>
<evidence type="ECO:0000259" key="1">
    <source>
        <dbReference type="PROSITE" id="PS51048"/>
    </source>
</evidence>
<dbReference type="Pfam" id="PF04969">
    <property type="entry name" value="CS"/>
    <property type="match status" value="1"/>
</dbReference>
<dbReference type="PROSITE" id="PS51203">
    <property type="entry name" value="CS"/>
    <property type="match status" value="1"/>
</dbReference>
<evidence type="ECO:0000313" key="3">
    <source>
        <dbReference type="EMBL" id="AXL08167.1"/>
    </source>
</evidence>
<dbReference type="CDD" id="cd06466">
    <property type="entry name" value="p23_CS_SGT1_like"/>
    <property type="match status" value="1"/>
</dbReference>
<keyword evidence="6" id="KW-1185">Reference proteome</keyword>
<accession>S9URY9</accession>
<dbReference type="InterPro" id="IPR008978">
    <property type="entry name" value="HSP20-like_chaperone"/>
</dbReference>
<evidence type="ECO:0000259" key="2">
    <source>
        <dbReference type="PROSITE" id="PS51203"/>
    </source>
</evidence>
<protein>
    <submittedName>
        <fullName evidence="3">SGT1 protein</fullName>
    </submittedName>
    <submittedName>
        <fullName evidence="5">Suppressor of G2 allele of SKP1</fullName>
    </submittedName>
</protein>
<feature type="domain" description="CS" evidence="2">
    <location>
        <begin position="7"/>
        <end position="98"/>
    </location>
</feature>
<dbReference type="Pfam" id="PF05002">
    <property type="entry name" value="SGS"/>
    <property type="match status" value="1"/>
</dbReference>
<gene>
    <name evidence="3" type="primary">SGT1</name>
    <name evidence="5" type="ORF">STCU_02059</name>
    <name evidence="4" type="ORF">STCU_06708</name>
</gene>
<dbReference type="InterPro" id="IPR007052">
    <property type="entry name" value="CS_dom"/>
</dbReference>
<dbReference type="SUPFAM" id="SSF49764">
    <property type="entry name" value="HSP20-like chaperones"/>
    <property type="match status" value="1"/>
</dbReference>